<name>A0ABN6P721_9PROT</name>
<dbReference type="Pfam" id="PF01663">
    <property type="entry name" value="Phosphodiest"/>
    <property type="match status" value="1"/>
</dbReference>
<organism evidence="1 2">
    <name type="scientific">Roseomonas fluvialis</name>
    <dbReference type="NCBI Taxonomy" id="1750527"/>
    <lineage>
        <taxon>Bacteria</taxon>
        <taxon>Pseudomonadati</taxon>
        <taxon>Pseudomonadota</taxon>
        <taxon>Alphaproteobacteria</taxon>
        <taxon>Acetobacterales</taxon>
        <taxon>Roseomonadaceae</taxon>
        <taxon>Roseomonas</taxon>
    </lineage>
</organism>
<dbReference type="SUPFAM" id="SSF53649">
    <property type="entry name" value="Alkaline phosphatase-like"/>
    <property type="match status" value="1"/>
</dbReference>
<dbReference type="PANTHER" id="PTHR10151">
    <property type="entry name" value="ECTONUCLEOTIDE PYROPHOSPHATASE/PHOSPHODIESTERASE"/>
    <property type="match status" value="1"/>
</dbReference>
<dbReference type="RefSeq" id="WP_244408687.1">
    <property type="nucleotide sequence ID" value="NZ_AP025637.1"/>
</dbReference>
<dbReference type="InterPro" id="IPR002591">
    <property type="entry name" value="Phosphodiest/P_Trfase"/>
</dbReference>
<evidence type="ECO:0000313" key="1">
    <source>
        <dbReference type="EMBL" id="BDG74522.1"/>
    </source>
</evidence>
<accession>A0ABN6P721</accession>
<dbReference type="Proteomes" id="UP000831327">
    <property type="component" value="Chromosome"/>
</dbReference>
<dbReference type="Gene3D" id="3.40.720.10">
    <property type="entry name" value="Alkaline Phosphatase, subunit A"/>
    <property type="match status" value="2"/>
</dbReference>
<protein>
    <submittedName>
        <fullName evidence="1">Alkaline phosphatase family protein</fullName>
    </submittedName>
</protein>
<dbReference type="InterPro" id="IPR017850">
    <property type="entry name" value="Alkaline_phosphatase_core_sf"/>
</dbReference>
<dbReference type="EMBL" id="AP025637">
    <property type="protein sequence ID" value="BDG74522.1"/>
    <property type="molecule type" value="Genomic_DNA"/>
</dbReference>
<reference evidence="1 2" key="1">
    <citation type="journal article" date="2016" name="Microbes Environ.">
        <title>Phylogenetically diverse aerobic anoxygenic phototrophic bacteria isolated from epilithic biofilms in Tama river, Japan.</title>
        <authorList>
            <person name="Hirose S."/>
            <person name="Matsuura K."/>
            <person name="Haruta S."/>
        </authorList>
    </citation>
    <scope>NUCLEOTIDE SEQUENCE [LARGE SCALE GENOMIC DNA]</scope>
    <source>
        <strain evidence="1 2">S08</strain>
    </source>
</reference>
<keyword evidence="2" id="KW-1185">Reference proteome</keyword>
<evidence type="ECO:0000313" key="2">
    <source>
        <dbReference type="Proteomes" id="UP000831327"/>
    </source>
</evidence>
<sequence>MTRVLMIALDGLRPDMVDAATTPHLAALAASGTRFARARSVFPSETRVATPSLITGCRPGGHGMVANTLFDAGVAPDRLLRTKLVEDVLALAAGAESPLQRPSLAERLAPHGLRFALVSAGTAGAARLLHPAAERLGTFRWNVEDTEGATAAEVLDALGATPAAEVPNIARIEFAGRVLLDHVLARHCPDVALLWLSEPDVSFHWGGLRAPHTLRALRTADAVLGRVVAWRDAQPDAEEIAIIVLSDHGHVTGRGKRCLRTELQRAGFRAGIGLAPDIDVVVAPAAAPGLWLRHTSLAPQIADFLARQDWAGPLLARDPAILPDGRAAPLALLGSAHARSADLVATFAGDEGPDAWGLPGTAPFDAPDVPEGGGMHGGLHRAELATVLVMQGGPFRRGAVCEEAADLTDIVPTVLHLLGLGTEGMEGRPLRGAFDAAADAAPTEELHDLPGGFVLEAMRAPDGRLYPTAMRRMR</sequence>
<proteinExistence type="predicted"/>
<dbReference type="PANTHER" id="PTHR10151:SF120">
    <property type="entry name" value="BIS(5'-ADENOSYL)-TRIPHOSPHATASE"/>
    <property type="match status" value="1"/>
</dbReference>
<gene>
    <name evidence="1" type="ORF">Rmf_44510</name>
</gene>